<dbReference type="SMART" id="SM00530">
    <property type="entry name" value="HTH_XRE"/>
    <property type="match status" value="1"/>
</dbReference>
<evidence type="ECO:0000256" key="1">
    <source>
        <dbReference type="ARBA" id="ARBA00023125"/>
    </source>
</evidence>
<accession>A0A1N6JF11</accession>
<dbReference type="EMBL" id="FSRA01000002">
    <property type="protein sequence ID" value="SIO42890.1"/>
    <property type="molecule type" value="Genomic_DNA"/>
</dbReference>
<feature type="domain" description="HTH cro/C1-type" evidence="2">
    <location>
        <begin position="7"/>
        <end position="62"/>
    </location>
</feature>
<name>A0A1N6JF11_9BACT</name>
<dbReference type="OrthoDB" id="673334at2"/>
<dbReference type="PROSITE" id="PS50943">
    <property type="entry name" value="HTH_CROC1"/>
    <property type="match status" value="1"/>
</dbReference>
<dbReference type="Pfam" id="PF01381">
    <property type="entry name" value="HTH_3"/>
    <property type="match status" value="1"/>
</dbReference>
<dbReference type="InterPro" id="IPR001387">
    <property type="entry name" value="Cro/C1-type_HTH"/>
</dbReference>
<dbReference type="SUPFAM" id="SSF47413">
    <property type="entry name" value="lambda repressor-like DNA-binding domains"/>
    <property type="match status" value="1"/>
</dbReference>
<sequence>MNAGSIIRRLREERNVTQEYMASKLNIGVTAYGNIERNDVKRLTIDRLKEIADILKVHVFELFGYSERDVFLANKKKQSDAFSDINLLAVLHYFRKDKEILHAALSILKEISDALRQQVQENTAAIHRLMEMQLEMHQQRLSSA</sequence>
<gene>
    <name evidence="3" type="ORF">SAMN04488055_3946</name>
</gene>
<dbReference type="STRING" id="536979.SAMN04488055_3946"/>
<dbReference type="Gene3D" id="1.10.260.40">
    <property type="entry name" value="lambda repressor-like DNA-binding domains"/>
    <property type="match status" value="1"/>
</dbReference>
<dbReference type="PANTHER" id="PTHR46797">
    <property type="entry name" value="HTH-TYPE TRANSCRIPTIONAL REGULATOR"/>
    <property type="match status" value="1"/>
</dbReference>
<dbReference type="InterPro" id="IPR010982">
    <property type="entry name" value="Lambda_DNA-bd_dom_sf"/>
</dbReference>
<protein>
    <submittedName>
        <fullName evidence="3">Helix-turn-helix</fullName>
    </submittedName>
</protein>
<dbReference type="GO" id="GO:0005829">
    <property type="term" value="C:cytosol"/>
    <property type="evidence" value="ECO:0007669"/>
    <property type="project" value="TreeGrafter"/>
</dbReference>
<dbReference type="GO" id="GO:0003677">
    <property type="term" value="F:DNA binding"/>
    <property type="evidence" value="ECO:0007669"/>
    <property type="project" value="UniProtKB-KW"/>
</dbReference>
<reference evidence="3 4" key="1">
    <citation type="submission" date="2016-11" db="EMBL/GenBank/DDBJ databases">
        <authorList>
            <person name="Jaros S."/>
            <person name="Januszkiewicz K."/>
            <person name="Wedrychowicz H."/>
        </authorList>
    </citation>
    <scope>NUCLEOTIDE SEQUENCE [LARGE SCALE GENOMIC DNA]</scope>
    <source>
        <strain evidence="3 4">DSM 24787</strain>
    </source>
</reference>
<dbReference type="GO" id="GO:0003700">
    <property type="term" value="F:DNA-binding transcription factor activity"/>
    <property type="evidence" value="ECO:0007669"/>
    <property type="project" value="TreeGrafter"/>
</dbReference>
<proteinExistence type="predicted"/>
<dbReference type="RefSeq" id="WP_074241245.1">
    <property type="nucleotide sequence ID" value="NZ_FSRA01000002.1"/>
</dbReference>
<keyword evidence="4" id="KW-1185">Reference proteome</keyword>
<dbReference type="CDD" id="cd00093">
    <property type="entry name" value="HTH_XRE"/>
    <property type="match status" value="1"/>
</dbReference>
<dbReference type="PANTHER" id="PTHR46797:SF1">
    <property type="entry name" value="METHYLPHOSPHONATE SYNTHASE"/>
    <property type="match status" value="1"/>
</dbReference>
<evidence type="ECO:0000259" key="2">
    <source>
        <dbReference type="PROSITE" id="PS50943"/>
    </source>
</evidence>
<evidence type="ECO:0000313" key="3">
    <source>
        <dbReference type="EMBL" id="SIO42890.1"/>
    </source>
</evidence>
<keyword evidence="1" id="KW-0238">DNA-binding</keyword>
<dbReference type="AlphaFoldDB" id="A0A1N6JF11"/>
<dbReference type="Proteomes" id="UP000185003">
    <property type="component" value="Unassembled WGS sequence"/>
</dbReference>
<organism evidence="3 4">
    <name type="scientific">Chitinophaga niabensis</name>
    <dbReference type="NCBI Taxonomy" id="536979"/>
    <lineage>
        <taxon>Bacteria</taxon>
        <taxon>Pseudomonadati</taxon>
        <taxon>Bacteroidota</taxon>
        <taxon>Chitinophagia</taxon>
        <taxon>Chitinophagales</taxon>
        <taxon>Chitinophagaceae</taxon>
        <taxon>Chitinophaga</taxon>
    </lineage>
</organism>
<dbReference type="InterPro" id="IPR050807">
    <property type="entry name" value="TransReg_Diox_bact_type"/>
</dbReference>
<evidence type="ECO:0000313" key="4">
    <source>
        <dbReference type="Proteomes" id="UP000185003"/>
    </source>
</evidence>